<name>A0A812SAY2_9DINO</name>
<feature type="compositionally biased region" description="Basic residues" evidence="1">
    <location>
        <begin position="27"/>
        <end position="49"/>
    </location>
</feature>
<dbReference type="InterPro" id="IPR052584">
    <property type="entry name" value="U2_snRNP_Complex_Component"/>
</dbReference>
<feature type="domain" description="PSP proline-rich" evidence="2">
    <location>
        <begin position="422"/>
        <end position="475"/>
    </location>
</feature>
<feature type="compositionally biased region" description="Basic and acidic residues" evidence="1">
    <location>
        <begin position="117"/>
        <end position="129"/>
    </location>
</feature>
<feature type="compositionally biased region" description="Basic residues" evidence="1">
    <location>
        <begin position="874"/>
        <end position="886"/>
    </location>
</feature>
<dbReference type="InterPro" id="IPR006568">
    <property type="entry name" value="PSP_pro-rich"/>
</dbReference>
<dbReference type="Pfam" id="PF04037">
    <property type="entry name" value="DUF382"/>
    <property type="match status" value="1"/>
</dbReference>
<feature type="region of interest" description="Disordered" evidence="1">
    <location>
        <begin position="857"/>
        <end position="886"/>
    </location>
</feature>
<feature type="region of interest" description="Disordered" evidence="1">
    <location>
        <begin position="87"/>
        <end position="278"/>
    </location>
</feature>
<evidence type="ECO:0000256" key="1">
    <source>
        <dbReference type="SAM" id="MobiDB-lite"/>
    </source>
</evidence>
<feature type="compositionally biased region" description="Gly residues" evidence="1">
    <location>
        <begin position="638"/>
        <end position="653"/>
    </location>
</feature>
<feature type="region of interest" description="Disordered" evidence="1">
    <location>
        <begin position="573"/>
        <end position="592"/>
    </location>
</feature>
<feature type="region of interest" description="Disordered" evidence="1">
    <location>
        <begin position="21"/>
        <end position="50"/>
    </location>
</feature>
<organism evidence="3 4">
    <name type="scientific">Symbiodinium natans</name>
    <dbReference type="NCBI Taxonomy" id="878477"/>
    <lineage>
        <taxon>Eukaryota</taxon>
        <taxon>Sar</taxon>
        <taxon>Alveolata</taxon>
        <taxon>Dinophyceae</taxon>
        <taxon>Suessiales</taxon>
        <taxon>Symbiodiniaceae</taxon>
        <taxon>Symbiodinium</taxon>
    </lineage>
</organism>
<dbReference type="Pfam" id="PF04046">
    <property type="entry name" value="PSP"/>
    <property type="match status" value="1"/>
</dbReference>
<dbReference type="SMART" id="SM00581">
    <property type="entry name" value="PSP"/>
    <property type="match status" value="1"/>
</dbReference>
<feature type="region of interest" description="Disordered" evidence="1">
    <location>
        <begin position="622"/>
        <end position="653"/>
    </location>
</feature>
<accession>A0A812SAY2</accession>
<feature type="compositionally biased region" description="Polar residues" evidence="1">
    <location>
        <begin position="576"/>
        <end position="586"/>
    </location>
</feature>
<comment type="caution">
    <text evidence="3">The sequence shown here is derived from an EMBL/GenBank/DDBJ whole genome shotgun (WGS) entry which is preliminary data.</text>
</comment>
<dbReference type="Proteomes" id="UP000604046">
    <property type="component" value="Unassembled WGS sequence"/>
</dbReference>
<feature type="compositionally biased region" description="Low complexity" evidence="1">
    <location>
        <begin position="178"/>
        <end position="189"/>
    </location>
</feature>
<feature type="compositionally biased region" description="Basic and acidic residues" evidence="1">
    <location>
        <begin position="223"/>
        <end position="233"/>
    </location>
</feature>
<reference evidence="3" key="1">
    <citation type="submission" date="2021-02" db="EMBL/GenBank/DDBJ databases">
        <authorList>
            <person name="Dougan E. K."/>
            <person name="Rhodes N."/>
            <person name="Thang M."/>
            <person name="Chan C."/>
        </authorList>
    </citation>
    <scope>NUCLEOTIDE SEQUENCE</scope>
</reference>
<dbReference type="PANTHER" id="PTHR12785">
    <property type="entry name" value="SPLICING FACTOR 3B"/>
    <property type="match status" value="1"/>
</dbReference>
<dbReference type="PANTHER" id="PTHR12785:SF6">
    <property type="entry name" value="SPLICING FACTOR 3B SUBUNIT 2"/>
    <property type="match status" value="1"/>
</dbReference>
<evidence type="ECO:0000259" key="2">
    <source>
        <dbReference type="SMART" id="SM00581"/>
    </source>
</evidence>
<evidence type="ECO:0000313" key="3">
    <source>
        <dbReference type="EMBL" id="CAE7471371.1"/>
    </source>
</evidence>
<feature type="compositionally biased region" description="Acidic residues" evidence="1">
    <location>
        <begin position="524"/>
        <end position="534"/>
    </location>
</feature>
<sequence length="886" mass="93371">MKGQDVVCTIGKSILCPKLPHLEGGRSHKRSSRARRNWARRSRANRKRSHEGSMISAIKFIIALFVDCNFNALAEKQAAEAKAQKAAEEARAAEEAKADEDRRKAEAAAAEAAALDPAEKKRREKEAAERKRKQDKKKKLKDKKKAAKAEELKASGLPTKGKGGKGAQGGAKGGAKGKAGAPGRTPGTASKKDEDDMEVDYVIPEVLAGNDQPEDETFAAIMERFKYVEPENKEEPDEDEEKPKRRAKPKASLLEEAEDSEDEDQDGGKISKKKRRVQNRMSVAELKTLVKRPDVVEVWDTTASDPRLLVYLKAYRNTVPVPRHWSSKRKYMAGKRGVEKPPFRLPEFIEATGIAKIRQAIMEKQADMSFKQKSRERVHPKMGKLDIDYQVLHDAFFKFASKPKLSKHNDMYYEGKEYETKMLTKRPGHLSAALKEALGIHEGSPPPWLFNMQRYGPPPAYPNLKIPGLNAPIPQGAEYGYHPGGWGKPPVDEFGNPLYGDWKDQAPAPSGPEDATLWGEVDDFEEEEEDEEVEEQRGDGTATPMLGTATPLVGSGSATPVVSHGVHSISGVSSITSGMDTPGTGTRSKKGGIASVSGISSASLTPTPQLFQVLEEQKSRSAKKGVYPTSHTYKVGSRSGGGSSTPVGGVGSSGTGTPVAGIGTPIGGIGTPIAGIGTPHGISTPHGIGTGMGTRTPQGISTPLGMGSAGHGTGTGTGTPGMGTPGAGTPIGGIGTPVGGGVHTPVGGIATPVGGIATPVGGIATPVGGIATPVGGIATPVGQHTPAGIATPAGGVSTPTGIPGGMAPTPVGGADTPGPVTMNLNPEQVETEGILTADIIRQQLKQHEEAAAKAKLAAGQKEVESQKKTVAAKPTKKRKEKTKFKF</sequence>
<dbReference type="AlphaFoldDB" id="A0A812SAY2"/>
<keyword evidence="4" id="KW-1185">Reference proteome</keyword>
<feature type="compositionally biased region" description="Low complexity" evidence="1">
    <location>
        <begin position="107"/>
        <end position="116"/>
    </location>
</feature>
<feature type="compositionally biased region" description="Basic residues" evidence="1">
    <location>
        <begin position="130"/>
        <end position="146"/>
    </location>
</feature>
<feature type="compositionally biased region" description="Gly residues" evidence="1">
    <location>
        <begin position="164"/>
        <end position="177"/>
    </location>
</feature>
<dbReference type="EMBL" id="CAJNDS010002432">
    <property type="protein sequence ID" value="CAE7471371.1"/>
    <property type="molecule type" value="Genomic_DNA"/>
</dbReference>
<dbReference type="OrthoDB" id="10260794at2759"/>
<feature type="compositionally biased region" description="Acidic residues" evidence="1">
    <location>
        <begin position="255"/>
        <end position="265"/>
    </location>
</feature>
<feature type="region of interest" description="Disordered" evidence="1">
    <location>
        <begin position="695"/>
        <end position="728"/>
    </location>
</feature>
<feature type="compositionally biased region" description="Gly residues" evidence="1">
    <location>
        <begin position="707"/>
        <end position="728"/>
    </location>
</feature>
<feature type="compositionally biased region" description="Basic and acidic residues" evidence="1">
    <location>
        <begin position="87"/>
        <end position="106"/>
    </location>
</feature>
<dbReference type="InterPro" id="IPR007180">
    <property type="entry name" value="DUF382"/>
</dbReference>
<evidence type="ECO:0000313" key="4">
    <source>
        <dbReference type="Proteomes" id="UP000604046"/>
    </source>
</evidence>
<gene>
    <name evidence="3" type="primary">SF3B2</name>
    <name evidence="3" type="ORF">SNAT2548_LOCUS26467</name>
</gene>
<proteinExistence type="predicted"/>
<feature type="region of interest" description="Disordered" evidence="1">
    <location>
        <begin position="524"/>
        <end position="545"/>
    </location>
</feature>
<dbReference type="GO" id="GO:0005634">
    <property type="term" value="C:nucleus"/>
    <property type="evidence" value="ECO:0007669"/>
    <property type="project" value="InterPro"/>
</dbReference>
<protein>
    <submittedName>
        <fullName evidence="3">SF3B2 protein</fullName>
    </submittedName>
</protein>